<dbReference type="AlphaFoldDB" id="Q6II81"/>
<proteinExistence type="predicted"/>
<evidence type="ECO:0000313" key="2">
    <source>
        <dbReference type="EMBL" id="DAA03385.1"/>
    </source>
</evidence>
<feature type="compositionally biased region" description="Basic and acidic residues" evidence="1">
    <location>
        <begin position="22"/>
        <end position="34"/>
    </location>
</feature>
<accession>Q6II81</accession>
<reference evidence="2" key="1">
    <citation type="journal article" date="2003" name="Genome Biol.">
        <title>An integrated gene annotation and transcriptional profiling approach towards the full gene content of the Drosophila genome.</title>
        <authorList>
            <person name="Hild M."/>
            <person name="Beckmann B."/>
            <person name="Haas S.A."/>
            <person name="Koch B."/>
            <person name="Solovyev V."/>
            <person name="Busold C."/>
            <person name="Fellenberg K."/>
            <person name="Boutros M."/>
            <person name="Vingron M."/>
            <person name="Sauer F."/>
            <person name="Hoheisel J.D."/>
            <person name="Paro R."/>
        </authorList>
    </citation>
    <scope>NUCLEOTIDE SEQUENCE</scope>
</reference>
<organism evidence="2">
    <name type="scientific">Drosophila melanogaster</name>
    <name type="common">Fruit fly</name>
    <dbReference type="NCBI Taxonomy" id="7227"/>
    <lineage>
        <taxon>Eukaryota</taxon>
        <taxon>Metazoa</taxon>
        <taxon>Ecdysozoa</taxon>
        <taxon>Arthropoda</taxon>
        <taxon>Hexapoda</taxon>
        <taxon>Insecta</taxon>
        <taxon>Pterygota</taxon>
        <taxon>Neoptera</taxon>
        <taxon>Endopterygota</taxon>
        <taxon>Diptera</taxon>
        <taxon>Brachycera</taxon>
        <taxon>Muscomorpha</taxon>
        <taxon>Ephydroidea</taxon>
        <taxon>Drosophilidae</taxon>
        <taxon>Drosophila</taxon>
        <taxon>Sophophora</taxon>
    </lineage>
</organism>
<gene>
    <name evidence="2" type="ORF">HDC19511</name>
</gene>
<evidence type="ECO:0000256" key="1">
    <source>
        <dbReference type="SAM" id="MobiDB-lite"/>
    </source>
</evidence>
<sequence>MTSARTQHPDPQFPSFPVTQHPRSETQDRDREQDQVNGNDNGMDHRTTHTLRHMCHSWQATKMSVVHMIFDGLERMISKKVRNLCYIFLSRMLAPAFGEVSGSCRLWPGSGMGMGISGYGYGLQSSSRSHDTRSVPSHYTATSFSSSGSCLFLFLPLWKCVY</sequence>
<feature type="region of interest" description="Disordered" evidence="1">
    <location>
        <begin position="1"/>
        <end position="47"/>
    </location>
</feature>
<protein>
    <submittedName>
        <fullName evidence="2">HDC19511</fullName>
    </submittedName>
</protein>
<name>Q6II81_DROME</name>
<dbReference type="EMBL" id="BK003185">
    <property type="protein sequence ID" value="DAA03385.1"/>
    <property type="molecule type" value="Genomic_DNA"/>
</dbReference>